<dbReference type="PROSITE" id="PS51257">
    <property type="entry name" value="PROKAR_LIPOPROTEIN"/>
    <property type="match status" value="1"/>
</dbReference>
<evidence type="ECO:0000313" key="1">
    <source>
        <dbReference type="EMBL" id="PRP93804.1"/>
    </source>
</evidence>
<dbReference type="OrthoDB" id="5510130at2"/>
<sequence>MTMTHSKILTLVGIASLSAAVGCKPKVASNQDMLAEYGGEKYSEDMVATDYETVEDQGDSIDPRTQAAIQDTISTVYVTDFEACLEKEMDRLENRWVAGTFAIEFTIEPSGMVSGAEMLQEDIEERRTLNDKGEYVSSGGATPRKAENFGACVEEKVYRWEFDPPPEVTYSHTYNGQIGEAW</sequence>
<dbReference type="EMBL" id="PVNK01000184">
    <property type="protein sequence ID" value="PRP93804.1"/>
    <property type="molecule type" value="Genomic_DNA"/>
</dbReference>
<keyword evidence="2" id="KW-1185">Reference proteome</keyword>
<evidence type="ECO:0000313" key="2">
    <source>
        <dbReference type="Proteomes" id="UP000237968"/>
    </source>
</evidence>
<dbReference type="RefSeq" id="WP_106393492.1">
    <property type="nucleotide sequence ID" value="NZ_PVNK01000184.1"/>
</dbReference>
<dbReference type="AlphaFoldDB" id="A0A2S9XLP0"/>
<accession>A0A2S9XLP0</accession>
<protein>
    <recommendedName>
        <fullName evidence="3">Lipoprotein</fullName>
    </recommendedName>
</protein>
<dbReference type="Proteomes" id="UP000237968">
    <property type="component" value="Unassembled WGS sequence"/>
</dbReference>
<organism evidence="1 2">
    <name type="scientific">Enhygromyxa salina</name>
    <dbReference type="NCBI Taxonomy" id="215803"/>
    <lineage>
        <taxon>Bacteria</taxon>
        <taxon>Pseudomonadati</taxon>
        <taxon>Myxococcota</taxon>
        <taxon>Polyangia</taxon>
        <taxon>Nannocystales</taxon>
        <taxon>Nannocystaceae</taxon>
        <taxon>Enhygromyxa</taxon>
    </lineage>
</organism>
<evidence type="ECO:0008006" key="3">
    <source>
        <dbReference type="Google" id="ProtNLM"/>
    </source>
</evidence>
<reference evidence="1 2" key="1">
    <citation type="submission" date="2018-03" db="EMBL/GenBank/DDBJ databases">
        <title>Draft Genome Sequences of the Obligatory Marine Myxobacteria Enhygromyxa salina SWB005.</title>
        <authorList>
            <person name="Poehlein A."/>
            <person name="Moghaddam J.A."/>
            <person name="Harms H."/>
            <person name="Alanjari M."/>
            <person name="Koenig G.M."/>
            <person name="Daniel R."/>
            <person name="Schaeberle T.F."/>
        </authorList>
    </citation>
    <scope>NUCLEOTIDE SEQUENCE [LARGE SCALE GENOMIC DNA]</scope>
    <source>
        <strain evidence="1 2">SWB005</strain>
    </source>
</reference>
<gene>
    <name evidence="1" type="ORF">ENSA5_42060</name>
</gene>
<comment type="caution">
    <text evidence="1">The sequence shown here is derived from an EMBL/GenBank/DDBJ whole genome shotgun (WGS) entry which is preliminary data.</text>
</comment>
<proteinExistence type="predicted"/>
<name>A0A2S9XLP0_9BACT</name>